<comment type="caution">
    <text evidence="4">The sequence shown here is derived from an EMBL/GenBank/DDBJ whole genome shotgun (WGS) entry which is preliminary data.</text>
</comment>
<dbReference type="InterPro" id="IPR050432">
    <property type="entry name" value="FAD-linked_Oxidoreductases_BP"/>
</dbReference>
<proteinExistence type="inferred from homology"/>
<dbReference type="Gene3D" id="3.40.462.20">
    <property type="match status" value="1"/>
</dbReference>
<dbReference type="SUPFAM" id="SSF56176">
    <property type="entry name" value="FAD-binding/transporter-associated domain-like"/>
    <property type="match status" value="1"/>
</dbReference>
<evidence type="ECO:0000259" key="3">
    <source>
        <dbReference type="Pfam" id="PF08031"/>
    </source>
</evidence>
<dbReference type="Proteomes" id="UP000663838">
    <property type="component" value="Unassembled WGS sequence"/>
</dbReference>
<evidence type="ECO:0000256" key="2">
    <source>
        <dbReference type="ARBA" id="ARBA00023002"/>
    </source>
</evidence>
<evidence type="ECO:0000313" key="4">
    <source>
        <dbReference type="EMBL" id="CAF4764616.1"/>
    </source>
</evidence>
<dbReference type="PANTHER" id="PTHR13878">
    <property type="entry name" value="GULONOLACTONE OXIDASE"/>
    <property type="match status" value="1"/>
</dbReference>
<accession>A0A821MCM4</accession>
<evidence type="ECO:0000256" key="1">
    <source>
        <dbReference type="ARBA" id="ARBA00005466"/>
    </source>
</evidence>
<organism evidence="4 5">
    <name type="scientific">Rotaria socialis</name>
    <dbReference type="NCBI Taxonomy" id="392032"/>
    <lineage>
        <taxon>Eukaryota</taxon>
        <taxon>Metazoa</taxon>
        <taxon>Spiralia</taxon>
        <taxon>Gnathifera</taxon>
        <taxon>Rotifera</taxon>
        <taxon>Eurotatoria</taxon>
        <taxon>Bdelloidea</taxon>
        <taxon>Philodinida</taxon>
        <taxon>Philodinidae</taxon>
        <taxon>Rotaria</taxon>
    </lineage>
</organism>
<gene>
    <name evidence="4" type="ORF">TOA249_LOCUS21224</name>
</gene>
<dbReference type="AlphaFoldDB" id="A0A821MCM4"/>
<dbReference type="Gene3D" id="3.30.465.10">
    <property type="match status" value="2"/>
</dbReference>
<dbReference type="GO" id="GO:0050660">
    <property type="term" value="F:flavin adenine dinucleotide binding"/>
    <property type="evidence" value="ECO:0007669"/>
    <property type="project" value="InterPro"/>
</dbReference>
<dbReference type="InterPro" id="IPR036318">
    <property type="entry name" value="FAD-bd_PCMH-like_sf"/>
</dbReference>
<dbReference type="InterPro" id="IPR016169">
    <property type="entry name" value="FAD-bd_PCMH_sub2"/>
</dbReference>
<feature type="domain" description="Berberine/berberine-like" evidence="3">
    <location>
        <begin position="576"/>
        <end position="615"/>
    </location>
</feature>
<dbReference type="EMBL" id="CAJOBS010001814">
    <property type="protein sequence ID" value="CAF4764616.1"/>
    <property type="molecule type" value="Genomic_DNA"/>
</dbReference>
<protein>
    <recommendedName>
        <fullName evidence="3">Berberine/berberine-like domain-containing protein</fullName>
    </recommendedName>
</protein>
<dbReference type="InterPro" id="IPR012951">
    <property type="entry name" value="BBE"/>
</dbReference>
<dbReference type="GO" id="GO:0016491">
    <property type="term" value="F:oxidoreductase activity"/>
    <property type="evidence" value="ECO:0007669"/>
    <property type="project" value="UniProtKB-KW"/>
</dbReference>
<evidence type="ECO:0000313" key="5">
    <source>
        <dbReference type="Proteomes" id="UP000663838"/>
    </source>
</evidence>
<name>A0A821MCM4_9BILA</name>
<reference evidence="4" key="1">
    <citation type="submission" date="2021-02" db="EMBL/GenBank/DDBJ databases">
        <authorList>
            <person name="Nowell W R."/>
        </authorList>
    </citation>
    <scope>NUCLEOTIDE SEQUENCE</scope>
</reference>
<sequence>MVFLYETNTTSLQQEQNECSNQFYSRVGLMRDFIFRKIYQVLIDWPSADIRTVPNVMHQIRCGTDEKDAKIEYQINWFIDCAETHIHNHRNSFDTFCLEGEYEEKIWEIIDENDGTISYQFTRNPDNILSSAESVSGTLRHVASRYHFPGNKMHVNTQQFHSVTPIIGSEERVLTFLVKEKYTVPVDTFILNSKPYVDSLDDDMRPATKDERQDMYNKLIEVLTKNNTLYTIEKLSLELHSVPVIAVNATLPEYVQATIKFAAKYNLRLVIKTTGHDILGRSTAPGSFLLRLHYMKNMTLIPQYSSCGSANVTNVVRLGAAISGSCNSVGGTGGFLQGGGHSLLSLWKGLDVNQILEYDAVTVDEQRKIVSLCQNSDLFYALSGGAGGSHDVVLSVVLRTFPSLYIIGIFLSIEVSNETRRWWLGWIYISMEGHKISMKYIWPNGDLNVGNAMLSEFQNNNTDLAFSAKTTAFIPSFYEAYKLALTPSDPNRYNMLLGSRLIPDTVVRYRPDDQAKLFLQMKHISTKATSLLISHIVYGQDWADNTSMETQKLIAADITSRIQILDTLSNNALFDSYLNEADPNEPNWKQRYFGSQAMYDRLKSIKQVVDPQGLFICKHWVGSDDWTSDLNCPILSISIKLSLTWSFILMEFFILKTSV</sequence>
<keyword evidence="2" id="KW-0560">Oxidoreductase</keyword>
<dbReference type="Pfam" id="PF08031">
    <property type="entry name" value="BBE"/>
    <property type="match status" value="1"/>
</dbReference>
<dbReference type="PANTHER" id="PTHR13878:SF91">
    <property type="entry name" value="FAD BINDING DOMAIN PROTEIN (AFU_ORTHOLOGUE AFUA_6G12070)-RELATED"/>
    <property type="match status" value="1"/>
</dbReference>
<comment type="similarity">
    <text evidence="1">Belongs to the oxygen-dependent FAD-linked oxidoreductase family.</text>
</comment>